<dbReference type="Proteomes" id="UP001060215">
    <property type="component" value="Chromosome 4"/>
</dbReference>
<protein>
    <submittedName>
        <fullName evidence="1">Ras-related protein RABC2a</fullName>
    </submittedName>
</protein>
<keyword evidence="2" id="KW-1185">Reference proteome</keyword>
<reference evidence="1 2" key="1">
    <citation type="journal article" date="2022" name="Plant J.">
        <title>Chromosome-level genome of Camellia lanceoleosa provides a valuable resource for understanding genome evolution and self-incompatibility.</title>
        <authorList>
            <person name="Gong W."/>
            <person name="Xiao S."/>
            <person name="Wang L."/>
            <person name="Liao Z."/>
            <person name="Chang Y."/>
            <person name="Mo W."/>
            <person name="Hu G."/>
            <person name="Li W."/>
            <person name="Zhao G."/>
            <person name="Zhu H."/>
            <person name="Hu X."/>
            <person name="Ji K."/>
            <person name="Xiang X."/>
            <person name="Song Q."/>
            <person name="Yuan D."/>
            <person name="Jin S."/>
            <person name="Zhang L."/>
        </authorList>
    </citation>
    <scope>NUCLEOTIDE SEQUENCE [LARGE SCALE GENOMIC DNA]</scope>
    <source>
        <strain evidence="1">SQ_2022a</strain>
    </source>
</reference>
<evidence type="ECO:0000313" key="1">
    <source>
        <dbReference type="EMBL" id="KAI8016388.1"/>
    </source>
</evidence>
<evidence type="ECO:0000313" key="2">
    <source>
        <dbReference type="Proteomes" id="UP001060215"/>
    </source>
</evidence>
<gene>
    <name evidence="1" type="ORF">LOK49_LG05G00805</name>
</gene>
<sequence>MDSSSEQNIAYDLALKILIIGDSGVGKTSLVLSFTSKYTEYSAPTIGVDFKIKYLTVGGKKLKLTIWDTAGQERFRTLISSYYRSAQGILLVYDVTRRETFTNLTDVWTKEVDLYSTNKNCIKMLVGNKVDKESERVVSREEGIELAKQLGCLFYECSAKTKKNVDQCFQELALKIMKGPGDSGVGKTSLVLSFTAKYTEYSAPTIGVDFKIKYLTVGGKRLKLTIWDTAGQERFRTLITSYYRAAQGILLVYDVTRKETFTNLSDVWTKEIDLYSTNKNCIKMLVGNKVDKESERAVSREEGIELAKQLGCLFYECSAKTKENVDQCFHELALKTYPCAVHVVVTLPSMEFF</sequence>
<name>A0ACC0HTW2_9ERIC</name>
<dbReference type="EMBL" id="CM045761">
    <property type="protein sequence ID" value="KAI8016388.1"/>
    <property type="molecule type" value="Genomic_DNA"/>
</dbReference>
<proteinExistence type="predicted"/>
<comment type="caution">
    <text evidence="1">The sequence shown here is derived from an EMBL/GenBank/DDBJ whole genome shotgun (WGS) entry which is preliminary data.</text>
</comment>
<organism evidence="1 2">
    <name type="scientific">Camellia lanceoleosa</name>
    <dbReference type="NCBI Taxonomy" id="1840588"/>
    <lineage>
        <taxon>Eukaryota</taxon>
        <taxon>Viridiplantae</taxon>
        <taxon>Streptophyta</taxon>
        <taxon>Embryophyta</taxon>
        <taxon>Tracheophyta</taxon>
        <taxon>Spermatophyta</taxon>
        <taxon>Magnoliopsida</taxon>
        <taxon>eudicotyledons</taxon>
        <taxon>Gunneridae</taxon>
        <taxon>Pentapetalae</taxon>
        <taxon>asterids</taxon>
        <taxon>Ericales</taxon>
        <taxon>Theaceae</taxon>
        <taxon>Camellia</taxon>
    </lineage>
</organism>
<accession>A0ACC0HTW2</accession>